<dbReference type="Proteomes" id="UP000483004">
    <property type="component" value="Unassembled WGS sequence"/>
</dbReference>
<comment type="caution">
    <text evidence="2">The sequence shown here is derived from an EMBL/GenBank/DDBJ whole genome shotgun (WGS) entry which is preliminary data.</text>
</comment>
<sequence length="118" mass="12276">MAAIAAVLVVVAVGVLVHAHDDTPKPRRAAVPPPTAPPATYDLAARLACHDALLGVEGTASANETAMQQAVTAAEETTVEALRDIQIKYAPTGRPPDGPTLQEAARAIGQWCNEHHVT</sequence>
<dbReference type="EMBL" id="WBMR01000001">
    <property type="protein sequence ID" value="KAB2390317.1"/>
    <property type="molecule type" value="Genomic_DNA"/>
</dbReference>
<evidence type="ECO:0000256" key="1">
    <source>
        <dbReference type="SAM" id="SignalP"/>
    </source>
</evidence>
<name>A0A6L3WEC9_9ACTN</name>
<dbReference type="RefSeq" id="WP_151537741.1">
    <property type="nucleotide sequence ID" value="NZ_WBMR01000001.1"/>
</dbReference>
<gene>
    <name evidence="2" type="ORF">F9B16_00300</name>
</gene>
<organism evidence="2 3">
    <name type="scientific">Actinomadura montaniterrae</name>
    <dbReference type="NCBI Taxonomy" id="1803903"/>
    <lineage>
        <taxon>Bacteria</taxon>
        <taxon>Bacillati</taxon>
        <taxon>Actinomycetota</taxon>
        <taxon>Actinomycetes</taxon>
        <taxon>Streptosporangiales</taxon>
        <taxon>Thermomonosporaceae</taxon>
        <taxon>Actinomadura</taxon>
    </lineage>
</organism>
<evidence type="ECO:0000313" key="3">
    <source>
        <dbReference type="Proteomes" id="UP000483004"/>
    </source>
</evidence>
<protein>
    <recommendedName>
        <fullName evidence="4">DUF732 domain-containing protein</fullName>
    </recommendedName>
</protein>
<keyword evidence="3" id="KW-1185">Reference proteome</keyword>
<feature type="signal peptide" evidence="1">
    <location>
        <begin position="1"/>
        <end position="19"/>
    </location>
</feature>
<reference evidence="2 3" key="1">
    <citation type="submission" date="2019-09" db="EMBL/GenBank/DDBJ databases">
        <title>Actinomadura physcomitrii sp. nov., a novel actinomycete isolated from moss [Physcomitrium sphaericum (Ludw) Fuernr].</title>
        <authorList>
            <person name="Liu C."/>
            <person name="Zhuang X."/>
        </authorList>
    </citation>
    <scope>NUCLEOTIDE SEQUENCE [LARGE SCALE GENOMIC DNA]</scope>
    <source>
        <strain evidence="2 3">CYP1-1B</strain>
    </source>
</reference>
<keyword evidence="1" id="KW-0732">Signal</keyword>
<feature type="chain" id="PRO_5026908907" description="DUF732 domain-containing protein" evidence="1">
    <location>
        <begin position="20"/>
        <end position="118"/>
    </location>
</feature>
<dbReference type="AlphaFoldDB" id="A0A6L3WEC9"/>
<evidence type="ECO:0008006" key="4">
    <source>
        <dbReference type="Google" id="ProtNLM"/>
    </source>
</evidence>
<proteinExistence type="predicted"/>
<accession>A0A6L3WEC9</accession>
<evidence type="ECO:0000313" key="2">
    <source>
        <dbReference type="EMBL" id="KAB2390317.1"/>
    </source>
</evidence>